<dbReference type="Gene3D" id="3.30.70.100">
    <property type="match status" value="1"/>
</dbReference>
<dbReference type="PANTHER" id="PTHR40260:SF2">
    <property type="entry name" value="BLR8190 PROTEIN"/>
    <property type="match status" value="1"/>
</dbReference>
<dbReference type="EMBL" id="BAAAZN010000030">
    <property type="protein sequence ID" value="GAA3584976.1"/>
    <property type="molecule type" value="Genomic_DNA"/>
</dbReference>
<dbReference type="PANTHER" id="PTHR40260">
    <property type="entry name" value="BLR8190 PROTEIN"/>
    <property type="match status" value="1"/>
</dbReference>
<name>A0ABP6YM60_9PSEU</name>
<feature type="domain" description="EthD" evidence="1">
    <location>
        <begin position="13"/>
        <end position="89"/>
    </location>
</feature>
<accession>A0ABP6YM60</accession>
<organism evidence="2 3">
    <name type="scientific">Amycolatopsis ultiminotia</name>
    <dbReference type="NCBI Taxonomy" id="543629"/>
    <lineage>
        <taxon>Bacteria</taxon>
        <taxon>Bacillati</taxon>
        <taxon>Actinomycetota</taxon>
        <taxon>Actinomycetes</taxon>
        <taxon>Pseudonocardiales</taxon>
        <taxon>Pseudonocardiaceae</taxon>
        <taxon>Amycolatopsis</taxon>
    </lineage>
</organism>
<comment type="caution">
    <text evidence="2">The sequence shown here is derived from an EMBL/GenBank/DDBJ whole genome shotgun (WGS) entry which is preliminary data.</text>
</comment>
<dbReference type="Proteomes" id="UP001500689">
    <property type="component" value="Unassembled WGS sequence"/>
</dbReference>
<sequence length="98" mass="10652">MYILTVAYGRPSDPARFDQYYTDTHRPLVARIPGVQRFEVLKCGSLDDRAAPYYAMAHLGFSSLGELQAALESPQGQAAAADLANFADGGATLFTQHE</sequence>
<dbReference type="NCBIfam" id="TIGR02118">
    <property type="entry name" value="EthD family reductase"/>
    <property type="match status" value="1"/>
</dbReference>
<dbReference type="InterPro" id="IPR009799">
    <property type="entry name" value="EthD_dom"/>
</dbReference>
<keyword evidence="3" id="KW-1185">Reference proteome</keyword>
<evidence type="ECO:0000259" key="1">
    <source>
        <dbReference type="Pfam" id="PF07110"/>
    </source>
</evidence>
<dbReference type="Pfam" id="PF07110">
    <property type="entry name" value="EthD"/>
    <property type="match status" value="1"/>
</dbReference>
<protein>
    <submittedName>
        <fullName evidence="2">EthD family reductase</fullName>
    </submittedName>
</protein>
<evidence type="ECO:0000313" key="3">
    <source>
        <dbReference type="Proteomes" id="UP001500689"/>
    </source>
</evidence>
<evidence type="ECO:0000313" key="2">
    <source>
        <dbReference type="EMBL" id="GAA3584976.1"/>
    </source>
</evidence>
<gene>
    <name evidence="2" type="ORF">GCM10022222_82000</name>
</gene>
<dbReference type="InterPro" id="IPR011008">
    <property type="entry name" value="Dimeric_a/b-barrel"/>
</dbReference>
<reference evidence="3" key="1">
    <citation type="journal article" date="2019" name="Int. J. Syst. Evol. Microbiol.">
        <title>The Global Catalogue of Microorganisms (GCM) 10K type strain sequencing project: providing services to taxonomists for standard genome sequencing and annotation.</title>
        <authorList>
            <consortium name="The Broad Institute Genomics Platform"/>
            <consortium name="The Broad Institute Genome Sequencing Center for Infectious Disease"/>
            <person name="Wu L."/>
            <person name="Ma J."/>
        </authorList>
    </citation>
    <scope>NUCLEOTIDE SEQUENCE [LARGE SCALE GENOMIC DNA]</scope>
    <source>
        <strain evidence="3">JCM 16898</strain>
    </source>
</reference>
<dbReference type="RefSeq" id="WP_344868918.1">
    <property type="nucleotide sequence ID" value="NZ_BAAAZN010000030.1"/>
</dbReference>
<dbReference type="SUPFAM" id="SSF54909">
    <property type="entry name" value="Dimeric alpha+beta barrel"/>
    <property type="match status" value="1"/>
</dbReference>
<proteinExistence type="predicted"/>